<feature type="transmembrane region" description="Helical" evidence="1">
    <location>
        <begin position="12"/>
        <end position="35"/>
    </location>
</feature>
<evidence type="ECO:0000256" key="1">
    <source>
        <dbReference type="SAM" id="Phobius"/>
    </source>
</evidence>
<feature type="transmembrane region" description="Helical" evidence="1">
    <location>
        <begin position="294"/>
        <end position="313"/>
    </location>
</feature>
<sequence>MIIDNIKTKYPKIVYLLLSALIFILIAKSYLFFVYVVNFNGEIPNNINFVCVWGFRLFLISLILFIKWDFSEILLLIIGLVITLLTRNSLFLAFFVMGVYCRNNKISNEYLVKNYLFITAIFFLGMILLNAFNILPNGVDVHYRGDSIRNDFGFGNPNSPFLAALPLYAGYIYLRFDKYDIYDRILLLIASFVIYFQTYSRTGLITILAILLFIEIVKRVDIRKNKFATSILTLLPLIITALSFFTAKFLNNNFFNEILSHRPESWDIYIKNIKLFRNPHYYTLRETYPLDNSYIFSFVLYGVIFTILLLALYTYYMRKNLLENNAKIIAICSIFLIYSFGENILFNIGLNFTLILAISSVSFRNFLGPKKSIFQRK</sequence>
<feature type="transmembrane region" description="Helical" evidence="1">
    <location>
        <begin position="226"/>
        <end position="247"/>
    </location>
</feature>
<feature type="transmembrane region" description="Helical" evidence="1">
    <location>
        <begin position="347"/>
        <end position="367"/>
    </location>
</feature>
<keyword evidence="1" id="KW-0812">Transmembrane</keyword>
<evidence type="ECO:0008006" key="4">
    <source>
        <dbReference type="Google" id="ProtNLM"/>
    </source>
</evidence>
<name>A0A1G9QMC3_9FIRM</name>
<gene>
    <name evidence="2" type="ORF">SAMN04515677_105261</name>
</gene>
<keyword evidence="1" id="KW-1133">Transmembrane helix</keyword>
<dbReference type="EMBL" id="FNGW01000005">
    <property type="protein sequence ID" value="SDM11707.1"/>
    <property type="molecule type" value="Genomic_DNA"/>
</dbReference>
<feature type="transmembrane region" description="Helical" evidence="1">
    <location>
        <begin position="47"/>
        <end position="66"/>
    </location>
</feature>
<reference evidence="2 3" key="1">
    <citation type="submission" date="2016-10" db="EMBL/GenBank/DDBJ databases">
        <authorList>
            <person name="de Groot N.N."/>
        </authorList>
    </citation>
    <scope>NUCLEOTIDE SEQUENCE [LARGE SCALE GENOMIC DNA]</scope>
    <source>
        <strain evidence="2 3">DSM 797</strain>
    </source>
</reference>
<keyword evidence="1" id="KW-0472">Membrane</keyword>
<keyword evidence="3" id="KW-1185">Reference proteome</keyword>
<feature type="transmembrane region" description="Helical" evidence="1">
    <location>
        <begin position="73"/>
        <end position="95"/>
    </location>
</feature>
<evidence type="ECO:0000313" key="2">
    <source>
        <dbReference type="EMBL" id="SDM11707.1"/>
    </source>
</evidence>
<dbReference type="AlphaFoldDB" id="A0A1G9QMC3"/>
<feature type="transmembrane region" description="Helical" evidence="1">
    <location>
        <begin position="156"/>
        <end position="174"/>
    </location>
</feature>
<feature type="transmembrane region" description="Helical" evidence="1">
    <location>
        <begin position="186"/>
        <end position="214"/>
    </location>
</feature>
<accession>A0A1G9QMC3</accession>
<protein>
    <recommendedName>
        <fullName evidence="4">O-antigen ligase like membrane protein</fullName>
    </recommendedName>
</protein>
<proteinExistence type="predicted"/>
<dbReference type="Proteomes" id="UP000199068">
    <property type="component" value="Unassembled WGS sequence"/>
</dbReference>
<dbReference type="RefSeq" id="WP_092726332.1">
    <property type="nucleotide sequence ID" value="NZ_FNGW01000005.1"/>
</dbReference>
<feature type="transmembrane region" description="Helical" evidence="1">
    <location>
        <begin position="115"/>
        <end position="135"/>
    </location>
</feature>
<feature type="transmembrane region" description="Helical" evidence="1">
    <location>
        <begin position="325"/>
        <end position="341"/>
    </location>
</feature>
<dbReference type="STRING" id="1121325.SAMN04515677_105261"/>
<organism evidence="2 3">
    <name type="scientific">Romboutsia lituseburensis DSM 797</name>
    <dbReference type="NCBI Taxonomy" id="1121325"/>
    <lineage>
        <taxon>Bacteria</taxon>
        <taxon>Bacillati</taxon>
        <taxon>Bacillota</taxon>
        <taxon>Clostridia</taxon>
        <taxon>Peptostreptococcales</taxon>
        <taxon>Peptostreptococcaceae</taxon>
        <taxon>Romboutsia</taxon>
    </lineage>
</organism>
<evidence type="ECO:0000313" key="3">
    <source>
        <dbReference type="Proteomes" id="UP000199068"/>
    </source>
</evidence>